<evidence type="ECO:0000313" key="9">
    <source>
        <dbReference type="EMBL" id="KEQ01624.1"/>
    </source>
</evidence>
<dbReference type="Pfam" id="PF13177">
    <property type="entry name" value="DNA_pol3_delta2"/>
    <property type="match status" value="1"/>
</dbReference>
<dbReference type="AlphaFoldDB" id="A0A074W2D9"/>
<dbReference type="SUPFAM" id="SSF52540">
    <property type="entry name" value="P-loop containing nucleoside triphosphate hydrolases"/>
    <property type="match status" value="1"/>
</dbReference>
<evidence type="ECO:0000313" key="10">
    <source>
        <dbReference type="Proteomes" id="UP000027644"/>
    </source>
</evidence>
<evidence type="ECO:0000256" key="3">
    <source>
        <dbReference type="ARBA" id="ARBA00022679"/>
    </source>
</evidence>
<dbReference type="InterPro" id="IPR015199">
    <property type="entry name" value="DNA_pol_III_delta_C"/>
</dbReference>
<dbReference type="Pfam" id="PF09115">
    <property type="entry name" value="DNApol3-delta_C"/>
    <property type="match status" value="1"/>
</dbReference>
<name>A0A074W2D9_9NEIS</name>
<evidence type="ECO:0000256" key="1">
    <source>
        <dbReference type="ARBA" id="ARBA00012417"/>
    </source>
</evidence>
<sequence length="330" mass="37581">MIYPWLEPVWQQIARHWQQQPHAWLLYGHPGIGKREFAEYLAQALLCESPGTNHQPCGECTSCHLYSQHSHPDFLLVSPEETDGEGGERKQPLIKVETIRNVLDFAHLSAHRGGKRVALIYPAENMNLQAANALLKILEEPPQGMVFILVSHQKDRLLPTIKSRCRQVVLTIPAPAQALAYAQQQHGDNAAELLAFHGGAPLFNENDSHTRLRNELITLLVKPRLIALLDYAATFDKHKLALATFLDWLAKWLLDLSLAQQNIQPMYYPVWSKALNEISRQADTLSLFALIDKVNKLAPYGKHTLNVKMQLEDLLIEYLNIWQQKNIKSY</sequence>
<protein>
    <recommendedName>
        <fullName evidence="2">DNA polymerase III subunit delta'</fullName>
        <ecNumber evidence="1">2.7.7.7</ecNumber>
    </recommendedName>
</protein>
<evidence type="ECO:0000256" key="7">
    <source>
        <dbReference type="ARBA" id="ARBA00049244"/>
    </source>
</evidence>
<evidence type="ECO:0000256" key="6">
    <source>
        <dbReference type="ARBA" id="ARBA00022932"/>
    </source>
</evidence>
<dbReference type="PANTHER" id="PTHR11669">
    <property type="entry name" value="REPLICATION FACTOR C / DNA POLYMERASE III GAMMA-TAU SUBUNIT"/>
    <property type="match status" value="1"/>
</dbReference>
<dbReference type="PANTHER" id="PTHR11669:SF8">
    <property type="entry name" value="DNA POLYMERASE III SUBUNIT DELTA"/>
    <property type="match status" value="1"/>
</dbReference>
<evidence type="ECO:0000256" key="4">
    <source>
        <dbReference type="ARBA" id="ARBA00022695"/>
    </source>
</evidence>
<evidence type="ECO:0000259" key="8">
    <source>
        <dbReference type="Pfam" id="PF09115"/>
    </source>
</evidence>
<keyword evidence="6" id="KW-0239">DNA-directed DNA polymerase</keyword>
<dbReference type="GO" id="GO:0006261">
    <property type="term" value="P:DNA-templated DNA replication"/>
    <property type="evidence" value="ECO:0007669"/>
    <property type="project" value="TreeGrafter"/>
</dbReference>
<dbReference type="Gene3D" id="3.40.50.300">
    <property type="entry name" value="P-loop containing nucleotide triphosphate hydrolases"/>
    <property type="match status" value="1"/>
</dbReference>
<proteinExistence type="predicted"/>
<dbReference type="GO" id="GO:0003677">
    <property type="term" value="F:DNA binding"/>
    <property type="evidence" value="ECO:0007669"/>
    <property type="project" value="InterPro"/>
</dbReference>
<organism evidence="9 10">
    <name type="scientific">Snodgrassella alvi SCGC AB-598-J21</name>
    <dbReference type="NCBI Taxonomy" id="1385367"/>
    <lineage>
        <taxon>Bacteria</taxon>
        <taxon>Pseudomonadati</taxon>
        <taxon>Pseudomonadota</taxon>
        <taxon>Betaproteobacteria</taxon>
        <taxon>Neisseriales</taxon>
        <taxon>Neisseriaceae</taxon>
        <taxon>Snodgrassella</taxon>
    </lineage>
</organism>
<dbReference type="NCBIfam" id="TIGR00678">
    <property type="entry name" value="holB"/>
    <property type="match status" value="1"/>
</dbReference>
<dbReference type="InterPro" id="IPR027417">
    <property type="entry name" value="P-loop_NTPase"/>
</dbReference>
<evidence type="ECO:0000256" key="5">
    <source>
        <dbReference type="ARBA" id="ARBA00022705"/>
    </source>
</evidence>
<accession>A0A074W2D9</accession>
<dbReference type="EMBL" id="AVQL01000381">
    <property type="protein sequence ID" value="KEQ01624.1"/>
    <property type="molecule type" value="Genomic_DNA"/>
</dbReference>
<keyword evidence="3" id="KW-0808">Transferase</keyword>
<comment type="catalytic activity">
    <reaction evidence="7">
        <text>DNA(n) + a 2'-deoxyribonucleoside 5'-triphosphate = DNA(n+1) + diphosphate</text>
        <dbReference type="Rhea" id="RHEA:22508"/>
        <dbReference type="Rhea" id="RHEA-COMP:17339"/>
        <dbReference type="Rhea" id="RHEA-COMP:17340"/>
        <dbReference type="ChEBI" id="CHEBI:33019"/>
        <dbReference type="ChEBI" id="CHEBI:61560"/>
        <dbReference type="ChEBI" id="CHEBI:173112"/>
        <dbReference type="EC" id="2.7.7.7"/>
    </reaction>
</comment>
<dbReference type="InterPro" id="IPR050238">
    <property type="entry name" value="DNA_Rep/Repair_Clamp_Loader"/>
</dbReference>
<comment type="caution">
    <text evidence="9">The sequence shown here is derived from an EMBL/GenBank/DDBJ whole genome shotgun (WGS) entry which is preliminary data.</text>
</comment>
<keyword evidence="4" id="KW-0548">Nucleotidyltransferase</keyword>
<dbReference type="GO" id="GO:0009360">
    <property type="term" value="C:DNA polymerase III complex"/>
    <property type="evidence" value="ECO:0007669"/>
    <property type="project" value="InterPro"/>
</dbReference>
<dbReference type="EC" id="2.7.7.7" evidence="1"/>
<dbReference type="Proteomes" id="UP000027644">
    <property type="component" value="Unassembled WGS sequence"/>
</dbReference>
<keyword evidence="5" id="KW-0235">DNA replication</keyword>
<feature type="domain" description="DNA polymerase III delta subunit C-terminal" evidence="8">
    <location>
        <begin position="212"/>
        <end position="317"/>
    </location>
</feature>
<dbReference type="GO" id="GO:0008408">
    <property type="term" value="F:3'-5' exonuclease activity"/>
    <property type="evidence" value="ECO:0007669"/>
    <property type="project" value="InterPro"/>
</dbReference>
<reference evidence="9 10" key="1">
    <citation type="journal article" date="2014" name="PLoS Genet.">
        <title>Hidden diversity in honey bee gut symbionts detected by single-cell genomics.</title>
        <authorList>
            <person name="Engel P."/>
            <person name="Stepanauskas R."/>
            <person name="Moran N."/>
        </authorList>
    </citation>
    <scope>NUCLEOTIDE SEQUENCE [LARGE SCALE GENOMIC DNA]</scope>
    <source>
        <strain evidence="9 10">SCGC AB-598-J21</strain>
    </source>
</reference>
<gene>
    <name evidence="9" type="ORF">SASC598J21_006010</name>
</gene>
<dbReference type="InterPro" id="IPR004622">
    <property type="entry name" value="DNA_pol_HolB"/>
</dbReference>
<evidence type="ECO:0000256" key="2">
    <source>
        <dbReference type="ARBA" id="ARBA00014363"/>
    </source>
</evidence>
<dbReference type="GO" id="GO:0003887">
    <property type="term" value="F:DNA-directed DNA polymerase activity"/>
    <property type="evidence" value="ECO:0007669"/>
    <property type="project" value="UniProtKB-KW"/>
</dbReference>